<dbReference type="InterPro" id="IPR003594">
    <property type="entry name" value="HATPase_dom"/>
</dbReference>
<sequence length="752" mass="86897">MNNHYQEEPIHQIGCIQPHGVLLVLKEPELKIIQASQNIADHLGILTEELLGKNLDTLLNENQINKINQYLEKKEFQGVSCLELTVTTQKDEKLSYLGNIHRYDQVLLLELERYIHQEDISLIDFYQGSQISIDQIKNNLTFEEICQISAQEIRKISRFDRVMIYQFDHDWHGKVIAESKIENIESYLGLHFPAEDIPPISRHLFSLQPLRLIPDINYQPIGLLPANNPITENRLDLSYSLLRGVSPIHIEYLRNMGVAASMTISLLKDGQLWGLIACHHKTPKFVSPGIRIACKSLAKILKLELTNLLKTGDFQYNLHIQETEKKLLESISTSEDFLNGLVEQKINILGLFKANGAAIYLEDDYETVGECPDKKQVLDLIKWLHKKYDQPIFYTNNLPNIYTKSEAYKSVASGILVIILCNNPCQYILWFRPEEKQIVNWAGSPNEIVHIDENKKLHPRNSFKQWEEVVRGKSLPWQPVEIEAALELRKSILEIGFQQMNKVSKFNHELKQKNQDLDAFAYIASHDLKEPLRGIYNYANFLLEDYSDRLDDNGVYQLETLVRLSKKMGDLLDSLLEYSRLGRVDFSYEEVNLNEVIEQVLDMIKGRWEENSVTLNIPRFLPTIKADSARLHDLYMNLLSNSIKYNDKEEKIIEIGYFTPEEMASSFSKPKLDELNQPHLIFYVSDNGIGISSEHKSKIFQIFKRLHPPEHYGGGTGIGLTIVQKIIERHRGYIWIDSIVDQGTTFYFTLTQ</sequence>
<comment type="similarity">
    <text evidence="2">In the N-terminal section; belongs to the phytochrome family.</text>
</comment>
<dbReference type="InterPro" id="IPR003018">
    <property type="entry name" value="GAF"/>
</dbReference>
<dbReference type="GO" id="GO:0009584">
    <property type="term" value="P:detection of visible light"/>
    <property type="evidence" value="ECO:0007669"/>
    <property type="project" value="InterPro"/>
</dbReference>
<keyword evidence="5" id="KW-0597">Phosphoprotein</keyword>
<dbReference type="OrthoDB" id="9760752at2"/>
<dbReference type="EC" id="2.7.13.3" evidence="3"/>
<dbReference type="HOGENOM" id="CLU_000445_50_1_3"/>
<dbReference type="AlphaFoldDB" id="B1X1N1"/>
<dbReference type="Proteomes" id="UP000001203">
    <property type="component" value="Chromosome circular"/>
</dbReference>
<evidence type="ECO:0000256" key="5">
    <source>
        <dbReference type="ARBA" id="ARBA00022553"/>
    </source>
</evidence>
<keyword evidence="10" id="KW-0675">Receptor</keyword>
<evidence type="ECO:0000256" key="8">
    <source>
        <dbReference type="ARBA" id="ARBA00022777"/>
    </source>
</evidence>
<protein>
    <recommendedName>
        <fullName evidence="3">histidine kinase</fullName>
        <ecNumber evidence="3">2.7.13.3</ecNumber>
    </recommendedName>
</protein>
<dbReference type="InterPro" id="IPR036097">
    <property type="entry name" value="HisK_dim/P_sf"/>
</dbReference>
<name>B1X1N1_CROS5</name>
<dbReference type="Pfam" id="PF08446">
    <property type="entry name" value="PAS_2"/>
    <property type="match status" value="1"/>
</dbReference>
<dbReference type="InterPro" id="IPR001294">
    <property type="entry name" value="Phytochrome"/>
</dbReference>
<dbReference type="SUPFAM" id="SSF47384">
    <property type="entry name" value="Homodimeric domain of signal transducing histidine kinase"/>
    <property type="match status" value="1"/>
</dbReference>
<dbReference type="SMART" id="SM00065">
    <property type="entry name" value="GAF"/>
    <property type="match status" value="1"/>
</dbReference>
<dbReference type="InterPro" id="IPR050351">
    <property type="entry name" value="BphY/WalK/GraS-like"/>
</dbReference>
<dbReference type="Gene3D" id="3.30.450.20">
    <property type="entry name" value="PAS domain"/>
    <property type="match status" value="1"/>
</dbReference>
<dbReference type="InterPro" id="IPR013515">
    <property type="entry name" value="Phytochrome_cen-reg"/>
</dbReference>
<dbReference type="InterPro" id="IPR029016">
    <property type="entry name" value="GAF-like_dom_sf"/>
</dbReference>
<dbReference type="Pfam" id="PF02518">
    <property type="entry name" value="HATPase_c"/>
    <property type="match status" value="1"/>
</dbReference>
<evidence type="ECO:0000259" key="12">
    <source>
        <dbReference type="PROSITE" id="PS50109"/>
    </source>
</evidence>
<dbReference type="SUPFAM" id="SSF55781">
    <property type="entry name" value="GAF domain-like"/>
    <property type="match status" value="2"/>
</dbReference>
<dbReference type="InterPro" id="IPR043150">
    <property type="entry name" value="Phytochrome_PHY_sf"/>
</dbReference>
<reference evidence="13 14" key="1">
    <citation type="journal article" date="2008" name="Proc. Natl. Acad. Sci. U.S.A.">
        <title>The genome of Cyanothece 51142, a unicellular diazotrophic cyanobacterium important in the marine nitrogen cycle.</title>
        <authorList>
            <person name="Welsh E.A."/>
            <person name="Liberton M."/>
            <person name="Stoeckel J."/>
            <person name="Loh T."/>
            <person name="Elvitigala T."/>
            <person name="Wang C."/>
            <person name="Wollam A."/>
            <person name="Fulton R.S."/>
            <person name="Clifton S.W."/>
            <person name="Jacobs J.M."/>
            <person name="Aurora R."/>
            <person name="Ghosh B.K."/>
            <person name="Sherman L.A."/>
            <person name="Smith R.D."/>
            <person name="Wilson R.K."/>
            <person name="Pakrasi H.B."/>
        </authorList>
    </citation>
    <scope>NUCLEOTIDE SEQUENCE [LARGE SCALE GENOMIC DNA]</scope>
    <source>
        <strain evidence="14">ATCC 51142 / BH68</strain>
    </source>
</reference>
<comment type="catalytic activity">
    <reaction evidence="1">
        <text>ATP + protein L-histidine = ADP + protein N-phospho-L-histidine.</text>
        <dbReference type="EC" id="2.7.13.3"/>
    </reaction>
</comment>
<dbReference type="EMBL" id="CP000806">
    <property type="protein sequence ID" value="ACB53061.1"/>
    <property type="molecule type" value="Genomic_DNA"/>
</dbReference>
<dbReference type="KEGG" id="cyt:cce_3713"/>
<keyword evidence="14" id="KW-1185">Reference proteome</keyword>
<dbReference type="STRING" id="43989.cce_3713"/>
<dbReference type="PANTHER" id="PTHR42878:SF15">
    <property type="entry name" value="BACTERIOPHYTOCHROME"/>
    <property type="match status" value="1"/>
</dbReference>
<dbReference type="SMART" id="SM00388">
    <property type="entry name" value="HisKA"/>
    <property type="match status" value="1"/>
</dbReference>
<dbReference type="InterPro" id="IPR005467">
    <property type="entry name" value="His_kinase_dom"/>
</dbReference>
<dbReference type="SMART" id="SM00387">
    <property type="entry name" value="HATPase_c"/>
    <property type="match status" value="1"/>
</dbReference>
<dbReference type="InterPro" id="IPR036890">
    <property type="entry name" value="HATPase_C_sf"/>
</dbReference>
<evidence type="ECO:0000256" key="9">
    <source>
        <dbReference type="ARBA" id="ARBA00022991"/>
    </source>
</evidence>
<keyword evidence="4" id="KW-0600">Photoreceptor protein</keyword>
<dbReference type="GO" id="GO:0007234">
    <property type="term" value="P:osmosensory signaling via phosphorelay pathway"/>
    <property type="evidence" value="ECO:0007669"/>
    <property type="project" value="TreeGrafter"/>
</dbReference>
<feature type="domain" description="Phytochrome chromophore attachment site" evidence="11">
    <location>
        <begin position="141"/>
        <end position="288"/>
    </location>
</feature>
<dbReference type="PRINTS" id="PR01033">
    <property type="entry name" value="PHYTOCHROME"/>
</dbReference>
<dbReference type="Gene3D" id="3.30.450.40">
    <property type="match status" value="1"/>
</dbReference>
<dbReference type="InterPro" id="IPR003661">
    <property type="entry name" value="HisK_dim/P_dom"/>
</dbReference>
<dbReference type="eggNOG" id="COG4251">
    <property type="taxonomic scope" value="Bacteria"/>
</dbReference>
<keyword evidence="9" id="KW-0157">Chromophore</keyword>
<evidence type="ECO:0000313" key="14">
    <source>
        <dbReference type="Proteomes" id="UP000001203"/>
    </source>
</evidence>
<feature type="domain" description="Histidine kinase" evidence="12">
    <location>
        <begin position="523"/>
        <end position="752"/>
    </location>
</feature>
<evidence type="ECO:0000256" key="10">
    <source>
        <dbReference type="ARBA" id="ARBA00023170"/>
    </source>
</evidence>
<dbReference type="CDD" id="cd00082">
    <property type="entry name" value="HisKA"/>
    <property type="match status" value="1"/>
</dbReference>
<evidence type="ECO:0000313" key="13">
    <source>
        <dbReference type="EMBL" id="ACB53061.1"/>
    </source>
</evidence>
<dbReference type="GO" id="GO:0009881">
    <property type="term" value="F:photoreceptor activity"/>
    <property type="evidence" value="ECO:0007669"/>
    <property type="project" value="UniProtKB-KW"/>
</dbReference>
<evidence type="ECO:0000256" key="3">
    <source>
        <dbReference type="ARBA" id="ARBA00012438"/>
    </source>
</evidence>
<dbReference type="GO" id="GO:0000156">
    <property type="term" value="F:phosphorelay response regulator activity"/>
    <property type="evidence" value="ECO:0007669"/>
    <property type="project" value="TreeGrafter"/>
</dbReference>
<evidence type="ECO:0000256" key="6">
    <source>
        <dbReference type="ARBA" id="ARBA00022606"/>
    </source>
</evidence>
<dbReference type="GO" id="GO:0000155">
    <property type="term" value="F:phosphorelay sensor kinase activity"/>
    <property type="evidence" value="ECO:0007669"/>
    <property type="project" value="InterPro"/>
</dbReference>
<dbReference type="Pfam" id="PF01590">
    <property type="entry name" value="GAF"/>
    <property type="match status" value="1"/>
</dbReference>
<evidence type="ECO:0000256" key="4">
    <source>
        <dbReference type="ARBA" id="ARBA00022543"/>
    </source>
</evidence>
<dbReference type="RefSeq" id="WP_009545129.1">
    <property type="nucleotide sequence ID" value="NC_010546.1"/>
</dbReference>
<dbReference type="PROSITE" id="PS50109">
    <property type="entry name" value="HIS_KIN"/>
    <property type="match status" value="1"/>
</dbReference>
<dbReference type="SUPFAM" id="SSF55874">
    <property type="entry name" value="ATPase domain of HSP90 chaperone/DNA topoisomerase II/histidine kinase"/>
    <property type="match status" value="1"/>
</dbReference>
<dbReference type="Gene3D" id="3.30.565.10">
    <property type="entry name" value="Histidine kinase-like ATPase, C-terminal domain"/>
    <property type="match status" value="1"/>
</dbReference>
<accession>B1X1N1</accession>
<dbReference type="GO" id="GO:0030295">
    <property type="term" value="F:protein kinase activator activity"/>
    <property type="evidence" value="ECO:0007669"/>
    <property type="project" value="TreeGrafter"/>
</dbReference>
<dbReference type="FunFam" id="3.30.565.10:FF:000006">
    <property type="entry name" value="Sensor histidine kinase WalK"/>
    <property type="match status" value="1"/>
</dbReference>
<dbReference type="PROSITE" id="PS50046">
    <property type="entry name" value="PHYTOCHROME_2"/>
    <property type="match status" value="1"/>
</dbReference>
<dbReference type="SUPFAM" id="SSF55785">
    <property type="entry name" value="PYP-like sensor domain (PAS domain)"/>
    <property type="match status" value="1"/>
</dbReference>
<dbReference type="PANTHER" id="PTHR42878">
    <property type="entry name" value="TWO-COMPONENT HISTIDINE KINASE"/>
    <property type="match status" value="1"/>
</dbReference>
<proteinExistence type="inferred from homology"/>
<keyword evidence="7" id="KW-0808">Transferase</keyword>
<dbReference type="Pfam" id="PF00360">
    <property type="entry name" value="PHY"/>
    <property type="match status" value="1"/>
</dbReference>
<dbReference type="GO" id="GO:0006355">
    <property type="term" value="P:regulation of DNA-templated transcription"/>
    <property type="evidence" value="ECO:0007669"/>
    <property type="project" value="InterPro"/>
</dbReference>
<dbReference type="InterPro" id="IPR016132">
    <property type="entry name" value="Phyto_chromo_attachment"/>
</dbReference>
<dbReference type="Gene3D" id="1.10.287.130">
    <property type="match status" value="1"/>
</dbReference>
<keyword evidence="6" id="KW-0716">Sensory transduction</keyword>
<dbReference type="Gene3D" id="3.30.450.270">
    <property type="match status" value="1"/>
</dbReference>
<dbReference type="InterPro" id="IPR035965">
    <property type="entry name" value="PAS-like_dom_sf"/>
</dbReference>
<evidence type="ECO:0000256" key="2">
    <source>
        <dbReference type="ARBA" id="ARBA00006402"/>
    </source>
</evidence>
<evidence type="ECO:0000259" key="11">
    <source>
        <dbReference type="PROSITE" id="PS50046"/>
    </source>
</evidence>
<gene>
    <name evidence="13" type="primary">phy</name>
    <name evidence="13" type="ordered locus">cce_3713</name>
</gene>
<organism evidence="13 14">
    <name type="scientific">Crocosphaera subtropica (strain ATCC 51142 / BH68)</name>
    <name type="common">Cyanothece sp. (strain ATCC 51142)</name>
    <dbReference type="NCBI Taxonomy" id="43989"/>
    <lineage>
        <taxon>Bacteria</taxon>
        <taxon>Bacillati</taxon>
        <taxon>Cyanobacteriota</taxon>
        <taxon>Cyanophyceae</taxon>
        <taxon>Oscillatoriophycideae</taxon>
        <taxon>Chroococcales</taxon>
        <taxon>Aphanothecaceae</taxon>
        <taxon>Crocosphaera</taxon>
        <taxon>Crocosphaera subtropica</taxon>
    </lineage>
</organism>
<evidence type="ECO:0000256" key="1">
    <source>
        <dbReference type="ARBA" id="ARBA00000085"/>
    </source>
</evidence>
<dbReference type="Pfam" id="PF00512">
    <property type="entry name" value="HisKA"/>
    <property type="match status" value="1"/>
</dbReference>
<evidence type="ECO:0000256" key="7">
    <source>
        <dbReference type="ARBA" id="ARBA00022679"/>
    </source>
</evidence>
<dbReference type="InterPro" id="IPR013654">
    <property type="entry name" value="PAS_2"/>
</dbReference>
<keyword evidence="8" id="KW-0418">Kinase</keyword>